<reference evidence="1 2" key="2">
    <citation type="journal article" date="2022" name="Mol. Ecol. Resour.">
        <title>The genomes of chicory, endive, great burdock and yacon provide insights into Asteraceae paleo-polyploidization history and plant inulin production.</title>
        <authorList>
            <person name="Fan W."/>
            <person name="Wang S."/>
            <person name="Wang H."/>
            <person name="Wang A."/>
            <person name="Jiang F."/>
            <person name="Liu H."/>
            <person name="Zhao H."/>
            <person name="Xu D."/>
            <person name="Zhang Y."/>
        </authorList>
    </citation>
    <scope>NUCLEOTIDE SEQUENCE [LARGE SCALE GENOMIC DNA]</scope>
    <source>
        <strain evidence="2">cv. Yunnan</strain>
        <tissue evidence="1">Leaves</tissue>
    </source>
</reference>
<evidence type="ECO:0000313" key="2">
    <source>
        <dbReference type="Proteomes" id="UP001056120"/>
    </source>
</evidence>
<evidence type="ECO:0000313" key="1">
    <source>
        <dbReference type="EMBL" id="KAI3804131.1"/>
    </source>
</evidence>
<organism evidence="1 2">
    <name type="scientific">Smallanthus sonchifolius</name>
    <dbReference type="NCBI Taxonomy" id="185202"/>
    <lineage>
        <taxon>Eukaryota</taxon>
        <taxon>Viridiplantae</taxon>
        <taxon>Streptophyta</taxon>
        <taxon>Embryophyta</taxon>
        <taxon>Tracheophyta</taxon>
        <taxon>Spermatophyta</taxon>
        <taxon>Magnoliopsida</taxon>
        <taxon>eudicotyledons</taxon>
        <taxon>Gunneridae</taxon>
        <taxon>Pentapetalae</taxon>
        <taxon>asterids</taxon>
        <taxon>campanulids</taxon>
        <taxon>Asterales</taxon>
        <taxon>Asteraceae</taxon>
        <taxon>Asteroideae</taxon>
        <taxon>Heliantheae alliance</taxon>
        <taxon>Millerieae</taxon>
        <taxon>Smallanthus</taxon>
    </lineage>
</organism>
<comment type="caution">
    <text evidence="1">The sequence shown here is derived from an EMBL/GenBank/DDBJ whole genome shotgun (WGS) entry which is preliminary data.</text>
</comment>
<accession>A0ACB9I9G8</accession>
<keyword evidence="2" id="KW-1185">Reference proteome</keyword>
<dbReference type="EMBL" id="CM042027">
    <property type="protein sequence ID" value="KAI3804131.1"/>
    <property type="molecule type" value="Genomic_DNA"/>
</dbReference>
<reference evidence="2" key="1">
    <citation type="journal article" date="2022" name="Mol. Ecol. Resour.">
        <title>The genomes of chicory, endive, great burdock and yacon provide insights into Asteraceae palaeo-polyploidization history and plant inulin production.</title>
        <authorList>
            <person name="Fan W."/>
            <person name="Wang S."/>
            <person name="Wang H."/>
            <person name="Wang A."/>
            <person name="Jiang F."/>
            <person name="Liu H."/>
            <person name="Zhao H."/>
            <person name="Xu D."/>
            <person name="Zhang Y."/>
        </authorList>
    </citation>
    <scope>NUCLEOTIDE SEQUENCE [LARGE SCALE GENOMIC DNA]</scope>
    <source>
        <strain evidence="2">cv. Yunnan</strain>
    </source>
</reference>
<gene>
    <name evidence="1" type="ORF">L1987_32302</name>
</gene>
<sequence length="265" mass="30220">MHNVVLARHYIYRGLTEKEKVILQEMEGSDLMEKRHVFSSLLRLYAILQSVADVDRVWNVCKSNPQLDECMKAIFAYGKLKKVKEAKAVFDQMSKKFKRMSSRHYAEMLKVYANNKMLSKGKNLVEKMAESGCRIGPLGWDALVKLYVESGEIEKAVSVLPEGLGSENNGIKPLFCTYLVIMEQYAKRGDIQNAEKMFLRMRQDGYVRLKQGLLQTYKNANVSADGFRERMQADNIIPNKALAELLARVDAFKTVSRCFSVAVTL</sequence>
<proteinExistence type="predicted"/>
<dbReference type="Proteomes" id="UP001056120">
    <property type="component" value="Linkage Group LG10"/>
</dbReference>
<protein>
    <submittedName>
        <fullName evidence="1">Uncharacterized protein</fullName>
    </submittedName>
</protein>
<name>A0ACB9I9G8_9ASTR</name>